<comment type="similarity">
    <text evidence="1">Belongs to the ATP-dependent AMP-binding enzyme family.</text>
</comment>
<dbReference type="SUPFAM" id="SSF56801">
    <property type="entry name" value="Acetyl-CoA synthetase-like"/>
    <property type="match status" value="1"/>
</dbReference>
<dbReference type="EMBL" id="CCSD01000112">
    <property type="protein sequence ID" value="CDZ92595.1"/>
    <property type="molecule type" value="Genomic_DNA"/>
</dbReference>
<dbReference type="eggNOG" id="COG0318">
    <property type="taxonomic scope" value="Bacteria"/>
</dbReference>
<accession>A0A098BWJ7</accession>
<dbReference type="Pfam" id="PF00501">
    <property type="entry name" value="AMP-binding"/>
    <property type="match status" value="1"/>
</dbReference>
<organism evidence="5 6">
    <name type="scientific">Rhodococcus ruber</name>
    <dbReference type="NCBI Taxonomy" id="1830"/>
    <lineage>
        <taxon>Bacteria</taxon>
        <taxon>Bacillati</taxon>
        <taxon>Actinomycetota</taxon>
        <taxon>Actinomycetes</taxon>
        <taxon>Mycobacteriales</taxon>
        <taxon>Nocardiaceae</taxon>
        <taxon>Rhodococcus</taxon>
    </lineage>
</organism>
<dbReference type="Gene3D" id="3.40.50.12780">
    <property type="entry name" value="N-terminal domain of ligase-like"/>
    <property type="match status" value="1"/>
</dbReference>
<sequence>MSVPAPSVILDRVAHWAQTKPDEVAVQYLDRTHTWAQWHERLLHLAGALAAERIGPADTVAFVDKNNLACLEVTYAASALGAANAIPNFRLAGDELDYVINDSRARILFVGAEFAQEIASLRSRLSSVEKIVVVGGEHDEFEPWLAAAAPATLPDVAAETTALLLYSSGTTGRPKGVQLTHRNLFAHAEDVLAVLPFTDGDCLLVAMPLFHVGGTCYAVMGIHDGRRCVFTREADAPSLFGGLAAGANIAFLVPPVIAAVLAAGEQAIGAFARLKRITYGAAPMPLPLLRGALAAWPDTEFVQVYGMTELAGVITALLPDVHRDPAQERRMASAGTPIPGVEMRVVDPATLEDVAPGGIGELWWRSAQTTPGYWNRPDATAETITPDGWLRSGDMGRVDDGGFVFIEDRLKDMIITGGENVYCPEVERVLVEHPAVAEVAVIGVPDEKWGETVKAVVVLAPDQKADEQELVDYTRRHLAHFKCPSSIDIVDMLPRNPTGKILKRSLRAPYWAGHERTI</sequence>
<dbReference type="InterPro" id="IPR042099">
    <property type="entry name" value="ANL_N_sf"/>
</dbReference>
<dbReference type="Gene3D" id="3.30.300.30">
    <property type="match status" value="1"/>
</dbReference>
<dbReference type="InterPro" id="IPR045851">
    <property type="entry name" value="AMP-bd_C_sf"/>
</dbReference>
<keyword evidence="2 5" id="KW-0436">Ligase</keyword>
<dbReference type="GO" id="GO:0016878">
    <property type="term" value="F:acid-thiol ligase activity"/>
    <property type="evidence" value="ECO:0007669"/>
    <property type="project" value="UniProtKB-ARBA"/>
</dbReference>
<protein>
    <submittedName>
        <fullName evidence="5">Long-chain-fatty-acid--CoA ligase</fullName>
    </submittedName>
</protein>
<dbReference type="InterPro" id="IPR025110">
    <property type="entry name" value="AMP-bd_C"/>
</dbReference>
<evidence type="ECO:0000256" key="2">
    <source>
        <dbReference type="ARBA" id="ARBA00022598"/>
    </source>
</evidence>
<evidence type="ECO:0000313" key="5">
    <source>
        <dbReference type="EMBL" id="CDZ92595.1"/>
    </source>
</evidence>
<dbReference type="NCBIfam" id="NF004837">
    <property type="entry name" value="PRK06187.1"/>
    <property type="match status" value="1"/>
</dbReference>
<proteinExistence type="inferred from homology"/>
<evidence type="ECO:0000313" key="6">
    <source>
        <dbReference type="Proteomes" id="UP000042997"/>
    </source>
</evidence>
<dbReference type="InterPro" id="IPR020845">
    <property type="entry name" value="AMP-binding_CS"/>
</dbReference>
<dbReference type="AlphaFoldDB" id="A0A098BWJ7"/>
<feature type="domain" description="AMP-binding enzyme C-terminal" evidence="4">
    <location>
        <begin position="425"/>
        <end position="500"/>
    </location>
</feature>
<dbReference type="Pfam" id="PF13193">
    <property type="entry name" value="AMP-binding_C"/>
    <property type="match status" value="1"/>
</dbReference>
<feature type="domain" description="AMP-dependent synthetase/ligase" evidence="3">
    <location>
        <begin position="14"/>
        <end position="374"/>
    </location>
</feature>
<dbReference type="OrthoDB" id="9803968at2"/>
<dbReference type="PANTHER" id="PTHR43767:SF1">
    <property type="entry name" value="NONRIBOSOMAL PEPTIDE SYNTHASE PES1 (EUROFUNG)-RELATED"/>
    <property type="match status" value="1"/>
</dbReference>
<dbReference type="FunFam" id="3.30.300.30:FF:000008">
    <property type="entry name" value="2,3-dihydroxybenzoate-AMP ligase"/>
    <property type="match status" value="1"/>
</dbReference>
<reference evidence="5 6" key="1">
    <citation type="journal article" date="2014" name="Genome Announc.">
        <title>Draft Genome Sequence of Propane- and Butane-Oxidizing Actinobacterium Rhodococcus ruber IEGM 231.</title>
        <authorList>
            <person name="Ivshina I.B."/>
            <person name="Kuyukina M.S."/>
            <person name="Krivoruchko A.V."/>
            <person name="Barbe V."/>
            <person name="Fischer C."/>
        </authorList>
    </citation>
    <scope>NUCLEOTIDE SEQUENCE [LARGE SCALE GENOMIC DNA]</scope>
</reference>
<dbReference type="InterPro" id="IPR000873">
    <property type="entry name" value="AMP-dep_synth/lig_dom"/>
</dbReference>
<dbReference type="PANTHER" id="PTHR43767">
    <property type="entry name" value="LONG-CHAIN-FATTY-ACID--COA LIGASE"/>
    <property type="match status" value="1"/>
</dbReference>
<gene>
    <name evidence="5" type="ORF">RHRU231_960124</name>
</gene>
<evidence type="ECO:0000259" key="4">
    <source>
        <dbReference type="Pfam" id="PF13193"/>
    </source>
</evidence>
<evidence type="ECO:0000256" key="1">
    <source>
        <dbReference type="ARBA" id="ARBA00006432"/>
    </source>
</evidence>
<dbReference type="RefSeq" id="WP_040275833.1">
    <property type="nucleotide sequence ID" value="NZ_JAJNCM010000028.1"/>
</dbReference>
<dbReference type="Proteomes" id="UP000042997">
    <property type="component" value="Unassembled WGS sequence"/>
</dbReference>
<evidence type="ECO:0000259" key="3">
    <source>
        <dbReference type="Pfam" id="PF00501"/>
    </source>
</evidence>
<name>A0A098BWJ7_9NOCA</name>
<dbReference type="PROSITE" id="PS00455">
    <property type="entry name" value="AMP_BINDING"/>
    <property type="match status" value="1"/>
</dbReference>
<dbReference type="InterPro" id="IPR050237">
    <property type="entry name" value="ATP-dep_AMP-bd_enzyme"/>
</dbReference>